<sequence>MGCALSALSDAMRADNNQAEPASSVDCGCALGSAESAAAATLRVMCNLYSMTKNQAAILELTRALRDSTGNLPSLPGIFPDQMAPVVRNAPDGARELATLRWGMPCPPAYGGQPVTNIRNTKSPHWRAWLKQANRCLVPFTSFCEYEDTKPRKTPTWFAFDESRPLAFFAGIWTGWHGVRGTKANPIEGPHELFGFLTTDANAEVGAVHPKAMPAILTTSEEWEAWLTAPAEEALRLQRPLLDNTLMVVGRGLREDPVPQGPSG</sequence>
<keyword evidence="5" id="KW-0190">Covalent protein-DNA linkage</keyword>
<reference evidence="9" key="1">
    <citation type="journal article" date="2014" name="Int. J. Syst. Evol. Microbiol.">
        <title>Complete genome sequence of Corynebacterium casei LMG S-19264T (=DSM 44701T), isolated from a smear-ripened cheese.</title>
        <authorList>
            <consortium name="US DOE Joint Genome Institute (JGI-PGF)"/>
            <person name="Walter F."/>
            <person name="Albersmeier A."/>
            <person name="Kalinowski J."/>
            <person name="Ruckert C."/>
        </authorList>
    </citation>
    <scope>NUCLEOTIDE SEQUENCE</scope>
    <source>
        <strain evidence="9">CGMCC 1.12214</strain>
    </source>
</reference>
<keyword evidence="2 8" id="KW-0645">Protease</keyword>
<dbReference type="SUPFAM" id="SSF143081">
    <property type="entry name" value="BB1717-like"/>
    <property type="match status" value="1"/>
</dbReference>
<dbReference type="InterPro" id="IPR036590">
    <property type="entry name" value="SRAP-like"/>
</dbReference>
<comment type="caution">
    <text evidence="9">The sequence shown here is derived from an EMBL/GenBank/DDBJ whole genome shotgun (WGS) entry which is preliminary data.</text>
</comment>
<proteinExistence type="inferred from homology"/>
<dbReference type="PANTHER" id="PTHR13604">
    <property type="entry name" value="DC12-RELATED"/>
    <property type="match status" value="1"/>
</dbReference>
<evidence type="ECO:0000256" key="4">
    <source>
        <dbReference type="ARBA" id="ARBA00022801"/>
    </source>
</evidence>
<evidence type="ECO:0000256" key="1">
    <source>
        <dbReference type="ARBA" id="ARBA00008136"/>
    </source>
</evidence>
<dbReference type="GO" id="GO:0003697">
    <property type="term" value="F:single-stranded DNA binding"/>
    <property type="evidence" value="ECO:0007669"/>
    <property type="project" value="InterPro"/>
</dbReference>
<gene>
    <name evidence="9" type="ORF">GCM10007036_21360</name>
</gene>
<evidence type="ECO:0000313" key="9">
    <source>
        <dbReference type="EMBL" id="GGH18886.1"/>
    </source>
</evidence>
<dbReference type="Gene3D" id="3.90.1680.20">
    <property type="match status" value="2"/>
</dbReference>
<keyword evidence="6" id="KW-0238">DNA-binding</keyword>
<dbReference type="InterPro" id="IPR003738">
    <property type="entry name" value="SRAP"/>
</dbReference>
<evidence type="ECO:0000256" key="7">
    <source>
        <dbReference type="ARBA" id="ARBA00023239"/>
    </source>
</evidence>
<dbReference type="Proteomes" id="UP000603912">
    <property type="component" value="Unassembled WGS sequence"/>
</dbReference>
<evidence type="ECO:0000256" key="3">
    <source>
        <dbReference type="ARBA" id="ARBA00022763"/>
    </source>
</evidence>
<name>A0A917MHT7_9HYPH</name>
<evidence type="ECO:0000256" key="5">
    <source>
        <dbReference type="ARBA" id="ARBA00023124"/>
    </source>
</evidence>
<keyword evidence="10" id="KW-1185">Reference proteome</keyword>
<keyword evidence="7" id="KW-0456">Lyase</keyword>
<dbReference type="EMBL" id="BMES01000002">
    <property type="protein sequence ID" value="GGH18886.1"/>
    <property type="molecule type" value="Genomic_DNA"/>
</dbReference>
<evidence type="ECO:0000256" key="2">
    <source>
        <dbReference type="ARBA" id="ARBA00022670"/>
    </source>
</evidence>
<evidence type="ECO:0000313" key="10">
    <source>
        <dbReference type="Proteomes" id="UP000603912"/>
    </source>
</evidence>
<evidence type="ECO:0000256" key="8">
    <source>
        <dbReference type="RuleBase" id="RU364100"/>
    </source>
</evidence>
<dbReference type="Pfam" id="PF02586">
    <property type="entry name" value="SRAP"/>
    <property type="match status" value="1"/>
</dbReference>
<dbReference type="GO" id="GO:0006508">
    <property type="term" value="P:proteolysis"/>
    <property type="evidence" value="ECO:0007669"/>
    <property type="project" value="UniProtKB-KW"/>
</dbReference>
<keyword evidence="3" id="KW-0227">DNA damage</keyword>
<reference evidence="9" key="2">
    <citation type="submission" date="2020-09" db="EMBL/GenBank/DDBJ databases">
        <authorList>
            <person name="Sun Q."/>
            <person name="Zhou Y."/>
        </authorList>
    </citation>
    <scope>NUCLEOTIDE SEQUENCE</scope>
    <source>
        <strain evidence="9">CGMCC 1.12214</strain>
    </source>
</reference>
<dbReference type="GO" id="GO:0016829">
    <property type="term" value="F:lyase activity"/>
    <property type="evidence" value="ECO:0007669"/>
    <property type="project" value="UniProtKB-KW"/>
</dbReference>
<dbReference type="EC" id="3.4.-.-" evidence="8"/>
<dbReference type="PANTHER" id="PTHR13604:SF0">
    <property type="entry name" value="ABASIC SITE PROCESSING PROTEIN HMCES"/>
    <property type="match status" value="1"/>
</dbReference>
<dbReference type="AlphaFoldDB" id="A0A917MHT7"/>
<accession>A0A917MHT7</accession>
<keyword evidence="4 8" id="KW-0378">Hydrolase</keyword>
<dbReference type="GO" id="GO:0106300">
    <property type="term" value="P:protein-DNA covalent cross-linking repair"/>
    <property type="evidence" value="ECO:0007669"/>
    <property type="project" value="InterPro"/>
</dbReference>
<organism evidence="9 10">
    <name type="scientific">Alsobacter metallidurans</name>
    <dbReference type="NCBI Taxonomy" id="340221"/>
    <lineage>
        <taxon>Bacteria</taxon>
        <taxon>Pseudomonadati</taxon>
        <taxon>Pseudomonadota</taxon>
        <taxon>Alphaproteobacteria</taxon>
        <taxon>Hyphomicrobiales</taxon>
        <taxon>Alsobacteraceae</taxon>
        <taxon>Alsobacter</taxon>
    </lineage>
</organism>
<comment type="similarity">
    <text evidence="1 8">Belongs to the SOS response-associated peptidase family.</text>
</comment>
<dbReference type="GO" id="GO:0008233">
    <property type="term" value="F:peptidase activity"/>
    <property type="evidence" value="ECO:0007669"/>
    <property type="project" value="UniProtKB-KW"/>
</dbReference>
<protein>
    <recommendedName>
        <fullName evidence="8">Abasic site processing protein</fullName>
        <ecNumber evidence="8">3.4.-.-</ecNumber>
    </recommendedName>
</protein>
<evidence type="ECO:0000256" key="6">
    <source>
        <dbReference type="ARBA" id="ARBA00023125"/>
    </source>
</evidence>